<protein>
    <recommendedName>
        <fullName evidence="5">MYND-type domain-containing protein</fullName>
    </recommendedName>
</protein>
<gene>
    <name evidence="6" type="ORF">R3P38DRAFT_3263716</name>
</gene>
<dbReference type="Gene3D" id="6.10.140.2220">
    <property type="match status" value="1"/>
</dbReference>
<feature type="domain" description="MYND-type" evidence="5">
    <location>
        <begin position="420"/>
        <end position="461"/>
    </location>
</feature>
<dbReference type="SUPFAM" id="SSF144232">
    <property type="entry name" value="HIT/MYND zinc finger-like"/>
    <property type="match status" value="1"/>
</dbReference>
<comment type="caution">
    <text evidence="6">The sequence shown here is derived from an EMBL/GenBank/DDBJ whole genome shotgun (WGS) entry which is preliminary data.</text>
</comment>
<keyword evidence="7" id="KW-1185">Reference proteome</keyword>
<dbReference type="Pfam" id="PF01753">
    <property type="entry name" value="zf-MYND"/>
    <property type="match status" value="1"/>
</dbReference>
<dbReference type="Proteomes" id="UP001362999">
    <property type="component" value="Unassembled WGS sequence"/>
</dbReference>
<evidence type="ECO:0000256" key="4">
    <source>
        <dbReference type="PROSITE-ProRule" id="PRU00134"/>
    </source>
</evidence>
<reference evidence="6 7" key="1">
    <citation type="journal article" date="2024" name="J Genomics">
        <title>Draft genome sequencing and assembly of Favolaschia claudopus CIRM-BRFM 2984 isolated from oak limbs.</title>
        <authorList>
            <person name="Navarro D."/>
            <person name="Drula E."/>
            <person name="Chaduli D."/>
            <person name="Cazenave R."/>
            <person name="Ahrendt S."/>
            <person name="Wang J."/>
            <person name="Lipzen A."/>
            <person name="Daum C."/>
            <person name="Barry K."/>
            <person name="Grigoriev I.V."/>
            <person name="Favel A."/>
            <person name="Rosso M.N."/>
            <person name="Martin F."/>
        </authorList>
    </citation>
    <scope>NUCLEOTIDE SEQUENCE [LARGE SCALE GENOMIC DNA]</scope>
    <source>
        <strain evidence="6 7">CIRM-BRFM 2984</strain>
    </source>
</reference>
<keyword evidence="3" id="KW-0862">Zinc</keyword>
<keyword evidence="2 4" id="KW-0863">Zinc-finger</keyword>
<dbReference type="InterPro" id="IPR002893">
    <property type="entry name" value="Znf_MYND"/>
</dbReference>
<evidence type="ECO:0000313" key="7">
    <source>
        <dbReference type="Proteomes" id="UP001362999"/>
    </source>
</evidence>
<dbReference type="GO" id="GO:0008270">
    <property type="term" value="F:zinc ion binding"/>
    <property type="evidence" value="ECO:0007669"/>
    <property type="project" value="UniProtKB-KW"/>
</dbReference>
<evidence type="ECO:0000256" key="1">
    <source>
        <dbReference type="ARBA" id="ARBA00022723"/>
    </source>
</evidence>
<evidence type="ECO:0000259" key="5">
    <source>
        <dbReference type="PROSITE" id="PS50865"/>
    </source>
</evidence>
<dbReference type="PROSITE" id="PS50865">
    <property type="entry name" value="ZF_MYND_2"/>
    <property type="match status" value="1"/>
</dbReference>
<organism evidence="6 7">
    <name type="scientific">Favolaschia claudopus</name>
    <dbReference type="NCBI Taxonomy" id="2862362"/>
    <lineage>
        <taxon>Eukaryota</taxon>
        <taxon>Fungi</taxon>
        <taxon>Dikarya</taxon>
        <taxon>Basidiomycota</taxon>
        <taxon>Agaricomycotina</taxon>
        <taxon>Agaricomycetes</taxon>
        <taxon>Agaricomycetidae</taxon>
        <taxon>Agaricales</taxon>
        <taxon>Marasmiineae</taxon>
        <taxon>Mycenaceae</taxon>
        <taxon>Favolaschia</taxon>
    </lineage>
</organism>
<evidence type="ECO:0000256" key="2">
    <source>
        <dbReference type="ARBA" id="ARBA00022771"/>
    </source>
</evidence>
<evidence type="ECO:0000256" key="3">
    <source>
        <dbReference type="ARBA" id="ARBA00022833"/>
    </source>
</evidence>
<name>A0AAW0CD71_9AGAR</name>
<keyword evidence="1" id="KW-0479">Metal-binding</keyword>
<proteinExistence type="predicted"/>
<sequence length="632" mass="70361">MHPALDPANVANLPTQLRSIAENVLAGSIPAFRKLGSMLPVLPPSQAVHTLPCIFANLDSSRIPSVSELDSLLAGSRLTVVELGLHAATALAYFAKSSMIPADACPLIWSHLWMWMQFIFEYWEFLPANRVVNGGFTTTEFSRLQVLNIAKLCEHPPTMNAIRSSPGVPRILAMAWISTITNTHGYPERQVAEVCDIVLMLPPGPSTPAVFDEIVDGVGGSVDDLARTCAIHFARAAAYPRSDHIGRFLIAGLTFYDGAADPHPMRVAFRENSVAYSLTCAMLAVDHTAFKAELAFCLNHLTDMMEWSPGYPFVAQAIKAGLLRVIVKFVDSAKAGNRGDLPPSLIKILTEILPRAMVHYSVLRALRDKVGDAKQYASAFKINKSLLKAEWKDFVVLAETRLRFYDTWNGARSSPLACDNLKCQTIRPRREFRCCGLCRTTNYCSADCQSADWHTNHRESCGIFRQYKLESPDPFPIRDKSFLHALLTSDFLRLLPSIFIRQVIFMHAYPEEPFYTAWTYSDAHDPKIDVVPQRMVNGNSLDSYTRMVEGECLRAKESGGRMEVHVVYLHFGTEMKRLVIPMRARADTLHSARLSAVGQVPEAMTVGQVLPDVKAVLEEVMPELERGMSVIH</sequence>
<dbReference type="EMBL" id="JAWWNJ010000019">
    <property type="protein sequence ID" value="KAK7036355.1"/>
    <property type="molecule type" value="Genomic_DNA"/>
</dbReference>
<accession>A0AAW0CD71</accession>
<evidence type="ECO:0000313" key="6">
    <source>
        <dbReference type="EMBL" id="KAK7036355.1"/>
    </source>
</evidence>
<dbReference type="AlphaFoldDB" id="A0AAW0CD71"/>